<dbReference type="AlphaFoldDB" id="A0A1H0PQ45"/>
<dbReference type="OrthoDB" id="2880076at2"/>
<keyword evidence="2" id="KW-1185">Reference proteome</keyword>
<evidence type="ECO:0000313" key="1">
    <source>
        <dbReference type="EMBL" id="SDP06696.1"/>
    </source>
</evidence>
<organism evidence="1 2">
    <name type="scientific">Litchfieldia salsa</name>
    <dbReference type="NCBI Taxonomy" id="930152"/>
    <lineage>
        <taxon>Bacteria</taxon>
        <taxon>Bacillati</taxon>
        <taxon>Bacillota</taxon>
        <taxon>Bacilli</taxon>
        <taxon>Bacillales</taxon>
        <taxon>Bacillaceae</taxon>
        <taxon>Litchfieldia</taxon>
    </lineage>
</organism>
<sequence length="139" mass="16316">MLVKDVYHDCLISEESTLAHYIYHLLSDKKVSLHDDISQLDLNKADHQKVAEIIQQNVLGFHRINIYSLKMNPREFVFIFARNPEEATQFYVKTYQNQPMNCHEYPLDFEVVRGNGVISFREMRKEFVGFPVVGGFFGR</sequence>
<protein>
    <submittedName>
        <fullName evidence="1">Uncharacterized protein</fullName>
    </submittedName>
</protein>
<dbReference type="EMBL" id="FNJU01000001">
    <property type="protein sequence ID" value="SDP06696.1"/>
    <property type="molecule type" value="Genomic_DNA"/>
</dbReference>
<evidence type="ECO:0000313" key="2">
    <source>
        <dbReference type="Proteomes" id="UP000199159"/>
    </source>
</evidence>
<reference evidence="2" key="1">
    <citation type="submission" date="2016-10" db="EMBL/GenBank/DDBJ databases">
        <authorList>
            <person name="Varghese N."/>
            <person name="Submissions S."/>
        </authorList>
    </citation>
    <scope>NUCLEOTIDE SEQUENCE [LARGE SCALE GENOMIC DNA]</scope>
    <source>
        <strain evidence="2">IBRC-M10078</strain>
    </source>
</reference>
<accession>A0A1H0PQ45</accession>
<dbReference type="Proteomes" id="UP000199159">
    <property type="component" value="Unassembled WGS sequence"/>
</dbReference>
<dbReference type="STRING" id="930152.SAMN05216565_101401"/>
<name>A0A1H0PQ45_9BACI</name>
<proteinExistence type="predicted"/>
<dbReference type="RefSeq" id="WP_090849444.1">
    <property type="nucleotide sequence ID" value="NZ_FNJU01000001.1"/>
</dbReference>
<gene>
    <name evidence="1" type="ORF">SAMN05216565_101401</name>
</gene>